<dbReference type="EMBL" id="CAXAJV020001292">
    <property type="protein sequence ID" value="CAL7941945.1"/>
    <property type="molecule type" value="Genomic_DNA"/>
</dbReference>
<comment type="caution">
    <text evidence="11">The sequence shown here is derived from an EMBL/GenBank/DDBJ whole genome shotgun (WGS) entry which is preliminary data.</text>
</comment>
<dbReference type="SUPFAM" id="SSF47060">
    <property type="entry name" value="S15/NS1 RNA-binding domain"/>
    <property type="match status" value="1"/>
</dbReference>
<comment type="subcellular location">
    <subcellularLocation>
        <location evidence="1">Mitochondrion</location>
    </subcellularLocation>
</comment>
<reference evidence="11 12" key="1">
    <citation type="submission" date="2024-08" db="EMBL/GenBank/DDBJ databases">
        <authorList>
            <person name="Will J Nash"/>
            <person name="Angela Man"/>
            <person name="Seanna McTaggart"/>
            <person name="Kendall Baker"/>
            <person name="Tom Barker"/>
            <person name="Leah Catchpole"/>
            <person name="Alex Durrant"/>
            <person name="Karim Gharbi"/>
            <person name="Naomi Irish"/>
            <person name="Gemy Kaithakottil"/>
            <person name="Debby Ku"/>
            <person name="Aaliyah Providence"/>
            <person name="Felix Shaw"/>
            <person name="David Swarbreck"/>
            <person name="Chris Watkins"/>
            <person name="Ann M. McCartney"/>
            <person name="Giulio Formenti"/>
            <person name="Alice Mouton"/>
            <person name="Noel Vella"/>
            <person name="Bjorn M von Reumont"/>
            <person name="Adriana Vella"/>
            <person name="Wilfried Haerty"/>
        </authorList>
    </citation>
    <scope>NUCLEOTIDE SEQUENCE [LARGE SCALE GENOMIC DNA]</scope>
</reference>
<evidence type="ECO:0000256" key="7">
    <source>
        <dbReference type="ARBA" id="ARBA00035249"/>
    </source>
</evidence>
<keyword evidence="12" id="KW-1185">Reference proteome</keyword>
<evidence type="ECO:0000256" key="6">
    <source>
        <dbReference type="ARBA" id="ARBA00023274"/>
    </source>
</evidence>
<evidence type="ECO:0000256" key="5">
    <source>
        <dbReference type="ARBA" id="ARBA00023128"/>
    </source>
</evidence>
<dbReference type="Pfam" id="PF00312">
    <property type="entry name" value="Ribosomal_S15"/>
    <property type="match status" value="1"/>
</dbReference>
<evidence type="ECO:0000256" key="10">
    <source>
        <dbReference type="SAM" id="Coils"/>
    </source>
</evidence>
<gene>
    <name evidence="11" type="ORF">XYLVIOL_LOCUS5276</name>
</gene>
<dbReference type="InterPro" id="IPR009068">
    <property type="entry name" value="uS15_NS1_RNA-bd_sf"/>
</dbReference>
<dbReference type="InterPro" id="IPR052137">
    <property type="entry name" value="uS15_ribosomal"/>
</dbReference>
<name>A0ABP1NLQ6_XYLVO</name>
<accession>A0ABP1NLQ6</accession>
<evidence type="ECO:0000256" key="2">
    <source>
        <dbReference type="ARBA" id="ARBA00008434"/>
    </source>
</evidence>
<feature type="coiled-coil region" evidence="10">
    <location>
        <begin position="209"/>
        <end position="272"/>
    </location>
</feature>
<dbReference type="SMART" id="SM01387">
    <property type="entry name" value="Ribosomal_S15"/>
    <property type="match status" value="1"/>
</dbReference>
<evidence type="ECO:0000256" key="4">
    <source>
        <dbReference type="ARBA" id="ARBA00022980"/>
    </source>
</evidence>
<dbReference type="Gene3D" id="1.10.287.10">
    <property type="entry name" value="S15/NS1, RNA-binding"/>
    <property type="match status" value="1"/>
</dbReference>
<keyword evidence="10" id="KW-0175">Coiled coil</keyword>
<keyword evidence="6 9" id="KW-0687">Ribonucleoprotein</keyword>
<evidence type="ECO:0000256" key="1">
    <source>
        <dbReference type="ARBA" id="ARBA00004173"/>
    </source>
</evidence>
<evidence type="ECO:0000256" key="9">
    <source>
        <dbReference type="RuleBase" id="RU003919"/>
    </source>
</evidence>
<dbReference type="InterPro" id="IPR000589">
    <property type="entry name" value="Ribosomal_uS15"/>
</dbReference>
<keyword evidence="4 9" id="KW-0689">Ribosomal protein</keyword>
<dbReference type="Proteomes" id="UP001642520">
    <property type="component" value="Unassembled WGS sequence"/>
</dbReference>
<organism evidence="11 12">
    <name type="scientific">Xylocopa violacea</name>
    <name type="common">Violet carpenter bee</name>
    <name type="synonym">Apis violacea</name>
    <dbReference type="NCBI Taxonomy" id="135666"/>
    <lineage>
        <taxon>Eukaryota</taxon>
        <taxon>Metazoa</taxon>
        <taxon>Ecdysozoa</taxon>
        <taxon>Arthropoda</taxon>
        <taxon>Hexapoda</taxon>
        <taxon>Insecta</taxon>
        <taxon>Pterygota</taxon>
        <taxon>Neoptera</taxon>
        <taxon>Endopterygota</taxon>
        <taxon>Hymenoptera</taxon>
        <taxon>Apocrita</taxon>
        <taxon>Aculeata</taxon>
        <taxon>Apoidea</taxon>
        <taxon>Anthophila</taxon>
        <taxon>Apidae</taxon>
        <taxon>Xylocopa</taxon>
        <taxon>Xylocopa</taxon>
    </lineage>
</organism>
<comment type="similarity">
    <text evidence="2 9">Belongs to the universal ribosomal protein uS15 family.</text>
</comment>
<evidence type="ECO:0000313" key="11">
    <source>
        <dbReference type="EMBL" id="CAL7941945.1"/>
    </source>
</evidence>
<evidence type="ECO:0000313" key="12">
    <source>
        <dbReference type="Proteomes" id="UP001642520"/>
    </source>
</evidence>
<dbReference type="PANTHER" id="PTHR46685:SF1">
    <property type="entry name" value="SMALL RIBOSOMAL SUBUNIT PROTEIN US15M"/>
    <property type="match status" value="1"/>
</dbReference>
<proteinExistence type="inferred from homology"/>
<evidence type="ECO:0000256" key="3">
    <source>
        <dbReference type="ARBA" id="ARBA00022946"/>
    </source>
</evidence>
<keyword evidence="5" id="KW-0496">Mitochondrion</keyword>
<keyword evidence="3" id="KW-0809">Transit peptide</keyword>
<sequence length="275" mass="32538">MNLAVNCCKLVNSRVNNVYQLGGYVSRRMASIKDYNINWKRPPKVAIYDLGRSGDLGLNVSVKPTDIKNYYQNSKEWEGASDIVKKIFSIQFQSGKEFKNLQREKTIELVKRHICDRGSLEVKIAVLTSNIPYLQKVLEESPRNRKIRVALKETVEKRNKLLRVLRISDYRRFEWILERLNLVYRPQPRRPQIVSRKESMKKMTNNYCKDVIQKKLDAFKAQLREEQKTFYLEKVEKLKLIMEDEKEYGLDQTVTEEDIEEARKKVEELLKEDSV</sequence>
<protein>
    <recommendedName>
        <fullName evidence="7">Small ribosomal subunit protein uS15m</fullName>
    </recommendedName>
    <alternativeName>
        <fullName evidence="8">28S ribosomal protein S15, mitochondrial</fullName>
    </alternativeName>
</protein>
<dbReference type="PANTHER" id="PTHR46685">
    <property type="entry name" value="28S RIBOSOMAL PROTEIN S15, MITOCHONDRIAL"/>
    <property type="match status" value="1"/>
</dbReference>
<evidence type="ECO:0000256" key="8">
    <source>
        <dbReference type="ARBA" id="ARBA00035528"/>
    </source>
</evidence>